<dbReference type="GO" id="GO:0004586">
    <property type="term" value="F:ornithine decarboxylase activity"/>
    <property type="evidence" value="ECO:0007669"/>
    <property type="project" value="TreeGrafter"/>
</dbReference>
<dbReference type="InterPro" id="IPR000183">
    <property type="entry name" value="Orn/DAP/Arg_de-COase"/>
</dbReference>
<accession>A0A1F4T406</accession>
<comment type="similarity">
    <text evidence="2 6">Belongs to the Orn/Lys/Arg decarboxylase class-II family.</text>
</comment>
<dbReference type="SUPFAM" id="SSF50621">
    <property type="entry name" value="Alanine racemase C-terminal domain-like"/>
    <property type="match status" value="1"/>
</dbReference>
<dbReference type="PRINTS" id="PR01179">
    <property type="entry name" value="ODADCRBXLASE"/>
</dbReference>
<dbReference type="FunFam" id="3.20.20.10:FF:000008">
    <property type="entry name" value="Ornithine decarboxylase"/>
    <property type="match status" value="1"/>
</dbReference>
<protein>
    <submittedName>
        <fullName evidence="9">Decarboxylase</fullName>
    </submittedName>
</protein>
<evidence type="ECO:0000259" key="8">
    <source>
        <dbReference type="Pfam" id="PF02784"/>
    </source>
</evidence>
<dbReference type="InterPro" id="IPR009006">
    <property type="entry name" value="Ala_racemase/Decarboxylase_C"/>
</dbReference>
<dbReference type="CDD" id="cd00622">
    <property type="entry name" value="PLPDE_III_ODC"/>
    <property type="match status" value="1"/>
</dbReference>
<evidence type="ECO:0000256" key="3">
    <source>
        <dbReference type="ARBA" id="ARBA00022898"/>
    </source>
</evidence>
<dbReference type="SUPFAM" id="SSF51419">
    <property type="entry name" value="PLP-binding barrel"/>
    <property type="match status" value="1"/>
</dbReference>
<dbReference type="InterPro" id="IPR022643">
    <property type="entry name" value="De-COase2_C"/>
</dbReference>
<feature type="domain" description="Orn/DAP/Arg decarboxylase 2 N-terminal" evidence="8">
    <location>
        <begin position="25"/>
        <end position="268"/>
    </location>
</feature>
<sequence length="380" mass="42479">MNSQELLKLAKKHGTPVFLLDHEVIRENYRRMRRFLPRVGLYYAIKANSDPEIIRTLYPLDCGFDVASLEEFNLVLENMPKKELRGKRKSSFIWDRIIVANTIKPVETLKKIKNYNTLMTFDNAEELLKIKKYCPDAGLICRIRVQNVGSMVELSSKFGIEPGDAPNLIEQAFDLGLSVEGVSFHVGSQCCNIDNYITALEASAEIFKETASRGHQMKVLNIGGGFPVPYDDAVPDFEEFSGKLRKELDRLFPKEVEIVAEPGRYLVATAAKLVVKIIGKAVRDGKTVYYVNDGVYGTLSGVVFDHCPYHFNSFKKRGEKKICAVVGPTCDAFDTVSTSEMLPDLAIGDLLYVDNIGAYSIASATNFNGFPKAKVVHLNQ</sequence>
<dbReference type="InterPro" id="IPR022644">
    <property type="entry name" value="De-COase2_N"/>
</dbReference>
<dbReference type="EMBL" id="MEUG01000001">
    <property type="protein sequence ID" value="OGC27434.1"/>
    <property type="molecule type" value="Genomic_DNA"/>
</dbReference>
<dbReference type="GO" id="GO:0005737">
    <property type="term" value="C:cytoplasm"/>
    <property type="evidence" value="ECO:0007669"/>
    <property type="project" value="TreeGrafter"/>
</dbReference>
<dbReference type="InterPro" id="IPR029066">
    <property type="entry name" value="PLP-binding_barrel"/>
</dbReference>
<proteinExistence type="inferred from homology"/>
<feature type="domain" description="Orn/DAP/Arg decarboxylase 2 C-terminal" evidence="7">
    <location>
        <begin position="269"/>
        <end position="357"/>
    </location>
</feature>
<evidence type="ECO:0000256" key="4">
    <source>
        <dbReference type="ARBA" id="ARBA00023239"/>
    </source>
</evidence>
<comment type="cofactor">
    <cofactor evidence="1 5">
        <name>pyridoxal 5'-phosphate</name>
        <dbReference type="ChEBI" id="CHEBI:597326"/>
    </cofactor>
</comment>
<dbReference type="Gene3D" id="3.20.20.10">
    <property type="entry name" value="Alanine racemase"/>
    <property type="match status" value="1"/>
</dbReference>
<dbReference type="PANTHER" id="PTHR11482">
    <property type="entry name" value="ARGININE/DIAMINOPIMELATE/ORNITHINE DECARBOXYLASE"/>
    <property type="match status" value="1"/>
</dbReference>
<evidence type="ECO:0000256" key="6">
    <source>
        <dbReference type="RuleBase" id="RU003737"/>
    </source>
</evidence>
<evidence type="ECO:0000259" key="7">
    <source>
        <dbReference type="Pfam" id="PF00278"/>
    </source>
</evidence>
<dbReference type="AlphaFoldDB" id="A0A1F4T406"/>
<feature type="active site" description="Proton donor" evidence="5">
    <location>
        <position position="330"/>
    </location>
</feature>
<feature type="modified residue" description="N6-(pyridoxal phosphate)lysine" evidence="5">
    <location>
        <position position="46"/>
    </location>
</feature>
<dbReference type="PANTHER" id="PTHR11482:SF6">
    <property type="entry name" value="ORNITHINE DECARBOXYLASE 1-RELATED"/>
    <property type="match status" value="1"/>
</dbReference>
<keyword evidence="3 5" id="KW-0663">Pyridoxal phosphate</keyword>
<evidence type="ECO:0000256" key="5">
    <source>
        <dbReference type="PIRSR" id="PIRSR600183-50"/>
    </source>
</evidence>
<reference evidence="9 10" key="1">
    <citation type="journal article" date="2016" name="Nat. Commun.">
        <title>Thousands of microbial genomes shed light on interconnected biogeochemical processes in an aquifer system.</title>
        <authorList>
            <person name="Anantharaman K."/>
            <person name="Brown C.T."/>
            <person name="Hug L.A."/>
            <person name="Sharon I."/>
            <person name="Castelle C.J."/>
            <person name="Probst A.J."/>
            <person name="Thomas B.C."/>
            <person name="Singh A."/>
            <person name="Wilkins M.J."/>
            <person name="Karaoz U."/>
            <person name="Brodie E.L."/>
            <person name="Williams K.H."/>
            <person name="Hubbard S.S."/>
            <person name="Banfield J.F."/>
        </authorList>
    </citation>
    <scope>NUCLEOTIDE SEQUENCE [LARGE SCALE GENOMIC DNA]</scope>
</reference>
<keyword evidence="4" id="KW-0456">Lyase</keyword>
<evidence type="ECO:0000313" key="10">
    <source>
        <dbReference type="Proteomes" id="UP000178602"/>
    </source>
</evidence>
<organism evidence="9 10">
    <name type="scientific">candidate division WOR-1 bacterium RIFOXYC12_FULL_54_18</name>
    <dbReference type="NCBI Taxonomy" id="1802584"/>
    <lineage>
        <taxon>Bacteria</taxon>
        <taxon>Bacillati</taxon>
        <taxon>Saganbacteria</taxon>
    </lineage>
</organism>
<dbReference type="Gene3D" id="2.40.37.10">
    <property type="entry name" value="Lyase, Ornithine Decarboxylase, Chain A, domain 1"/>
    <property type="match status" value="1"/>
</dbReference>
<evidence type="ECO:0000256" key="1">
    <source>
        <dbReference type="ARBA" id="ARBA00001933"/>
    </source>
</evidence>
<name>A0A1F4T406_UNCSA</name>
<dbReference type="Proteomes" id="UP000178602">
    <property type="component" value="Unassembled WGS sequence"/>
</dbReference>
<dbReference type="GO" id="GO:0033387">
    <property type="term" value="P:putrescine biosynthetic process from arginine, via ornithine"/>
    <property type="evidence" value="ECO:0007669"/>
    <property type="project" value="TreeGrafter"/>
</dbReference>
<comment type="caution">
    <text evidence="9">The sequence shown here is derived from an EMBL/GenBank/DDBJ whole genome shotgun (WGS) entry which is preliminary data.</text>
</comment>
<evidence type="ECO:0000256" key="2">
    <source>
        <dbReference type="ARBA" id="ARBA00008872"/>
    </source>
</evidence>
<gene>
    <name evidence="9" type="ORF">A3K49_00145</name>
</gene>
<evidence type="ECO:0000313" key="9">
    <source>
        <dbReference type="EMBL" id="OGC27434.1"/>
    </source>
</evidence>
<dbReference type="Pfam" id="PF02784">
    <property type="entry name" value="Orn_Arg_deC_N"/>
    <property type="match status" value="1"/>
</dbReference>
<dbReference type="Pfam" id="PF00278">
    <property type="entry name" value="Orn_DAP_Arg_deC"/>
    <property type="match status" value="1"/>
</dbReference>
<dbReference type="PRINTS" id="PR01182">
    <property type="entry name" value="ORNDCRBXLASE"/>
</dbReference>
<dbReference type="InterPro" id="IPR002433">
    <property type="entry name" value="Orn_de-COase"/>
</dbReference>